<sequence>MSMELGLSLECLFSPVQGITCVLKLEIHTPLTPEHDLSPISQGQPGSRAFAFQNPELSTRSMVHHSALSSLIPISLNVNSHSIPFPYIYNLTALAAEELRGKLINETHPARRTMLVLLLQ</sequence>
<protein>
    <submittedName>
        <fullName evidence="1">Uncharacterized protein</fullName>
    </submittedName>
</protein>
<name>A0A8J2NY73_9HEXA</name>
<proteinExistence type="predicted"/>
<gene>
    <name evidence="1" type="ORF">AFUS01_LOCUS8263</name>
</gene>
<keyword evidence="2" id="KW-1185">Reference proteome</keyword>
<evidence type="ECO:0000313" key="1">
    <source>
        <dbReference type="EMBL" id="CAG7718905.1"/>
    </source>
</evidence>
<comment type="caution">
    <text evidence="1">The sequence shown here is derived from an EMBL/GenBank/DDBJ whole genome shotgun (WGS) entry which is preliminary data.</text>
</comment>
<accession>A0A8J2NY73</accession>
<dbReference type="AlphaFoldDB" id="A0A8J2NY73"/>
<evidence type="ECO:0000313" key="2">
    <source>
        <dbReference type="Proteomes" id="UP000708208"/>
    </source>
</evidence>
<reference evidence="1" key="1">
    <citation type="submission" date="2021-06" db="EMBL/GenBank/DDBJ databases">
        <authorList>
            <person name="Hodson N. C."/>
            <person name="Mongue J. A."/>
            <person name="Jaron S. K."/>
        </authorList>
    </citation>
    <scope>NUCLEOTIDE SEQUENCE</scope>
</reference>
<dbReference type="Proteomes" id="UP000708208">
    <property type="component" value="Unassembled WGS sequence"/>
</dbReference>
<organism evidence="1 2">
    <name type="scientific">Allacma fusca</name>
    <dbReference type="NCBI Taxonomy" id="39272"/>
    <lineage>
        <taxon>Eukaryota</taxon>
        <taxon>Metazoa</taxon>
        <taxon>Ecdysozoa</taxon>
        <taxon>Arthropoda</taxon>
        <taxon>Hexapoda</taxon>
        <taxon>Collembola</taxon>
        <taxon>Symphypleona</taxon>
        <taxon>Sminthuridae</taxon>
        <taxon>Allacma</taxon>
    </lineage>
</organism>
<dbReference type="EMBL" id="CAJVCH010057018">
    <property type="protein sequence ID" value="CAG7718905.1"/>
    <property type="molecule type" value="Genomic_DNA"/>
</dbReference>